<name>I3CDN5_9GAMM</name>
<dbReference type="GO" id="GO:0000455">
    <property type="term" value="P:enzyme-directed rRNA pseudouridine synthesis"/>
    <property type="evidence" value="ECO:0007669"/>
    <property type="project" value="UniProtKB-ARBA"/>
</dbReference>
<dbReference type="FunFam" id="3.30.70.580:FF:000009">
    <property type="entry name" value="Pseudouridine synthase"/>
    <property type="match status" value="1"/>
</dbReference>
<dbReference type="STRING" id="395493.BegalDRAFT_0817"/>
<comment type="catalytic activity">
    <reaction evidence="5">
        <text>uridine(2605) in 23S rRNA = pseudouridine(2605) in 23S rRNA</text>
        <dbReference type="Rhea" id="RHEA:42520"/>
        <dbReference type="Rhea" id="RHEA-COMP:10095"/>
        <dbReference type="Rhea" id="RHEA-COMP:10096"/>
        <dbReference type="ChEBI" id="CHEBI:65314"/>
        <dbReference type="ChEBI" id="CHEBI:65315"/>
        <dbReference type="EC" id="5.4.99.22"/>
    </reaction>
</comment>
<dbReference type="eggNOG" id="COG1187">
    <property type="taxonomic scope" value="Bacteria"/>
</dbReference>
<accession>I3CDN5</accession>
<sequence length="395" mass="44563">MRFNPDTTEKLQKVLARAGLGSRRAIEAWIREGRVKVNQQVAHIGARVSLQDEIQIDNRKLSMQQLAPPPRQILIYNKPVGEVCSRDDDENRPLIFDKLPKPKQGRWISVGRLDVNTTGLLLLTTDGELANRLMHPSAEIEREYAVRVLGKVDEAMLQRLVTGVQLEDGIAKFERVDDAGGEGANHWYHVVLKEGRKREVRRLWEAQGLVVSRLMRIRYGVVTLPPSLRMGQFMELESNVRQALLRQVNLTETVKETEEGRDTVRQDKPNQRPNGKFTKQTLSTSTATREPAKRSTRPKKDWWESRIDETDDTGFSKRNLQQKNTAKPVHQPQAVTGGRANKPTTPSTAKFTATKTNTRPVLSKPSKPTSRPQLGKKLASSPIAKPSTLSTKKRG</sequence>
<evidence type="ECO:0000313" key="11">
    <source>
        <dbReference type="EMBL" id="EIJ41728.1"/>
    </source>
</evidence>
<comment type="function">
    <text evidence="6">Responsible for synthesis of pseudouridine from uracil-2605 in 23S ribosomal RNA.</text>
</comment>
<dbReference type="NCBIfam" id="NF007976">
    <property type="entry name" value="PRK10700.1"/>
    <property type="match status" value="1"/>
</dbReference>
<proteinExistence type="inferred from homology"/>
<evidence type="ECO:0000256" key="2">
    <source>
        <dbReference type="ARBA" id="ARBA00022552"/>
    </source>
</evidence>
<comment type="similarity">
    <text evidence="1 8">Belongs to the pseudouridine synthase RsuA family.</text>
</comment>
<evidence type="ECO:0000256" key="7">
    <source>
        <dbReference type="PROSITE-ProRule" id="PRU00182"/>
    </source>
</evidence>
<dbReference type="InterPro" id="IPR020103">
    <property type="entry name" value="PsdUridine_synth_cat_dom_sf"/>
</dbReference>
<dbReference type="NCBIfam" id="TIGR00093">
    <property type="entry name" value="pseudouridine synthase"/>
    <property type="match status" value="1"/>
</dbReference>
<dbReference type="Pfam" id="PF01479">
    <property type="entry name" value="S4"/>
    <property type="match status" value="1"/>
</dbReference>
<keyword evidence="12" id="KW-1185">Reference proteome</keyword>
<dbReference type="FunFam" id="3.30.70.1560:FF:000001">
    <property type="entry name" value="Pseudouridine synthase"/>
    <property type="match status" value="1"/>
</dbReference>
<dbReference type="FunFam" id="3.10.290.10:FF:000003">
    <property type="entry name" value="Pseudouridine synthase"/>
    <property type="match status" value="1"/>
</dbReference>
<evidence type="ECO:0000256" key="1">
    <source>
        <dbReference type="ARBA" id="ARBA00008348"/>
    </source>
</evidence>
<keyword evidence="4 8" id="KW-0413">Isomerase</keyword>
<evidence type="ECO:0000259" key="10">
    <source>
        <dbReference type="SMART" id="SM00363"/>
    </source>
</evidence>
<evidence type="ECO:0000256" key="3">
    <source>
        <dbReference type="ARBA" id="ARBA00022884"/>
    </source>
</evidence>
<dbReference type="SUPFAM" id="SSF55174">
    <property type="entry name" value="Alpha-L RNA-binding motif"/>
    <property type="match status" value="1"/>
</dbReference>
<feature type="domain" description="RNA-binding S4" evidence="10">
    <location>
        <begin position="9"/>
        <end position="74"/>
    </location>
</feature>
<dbReference type="GO" id="GO:0160139">
    <property type="term" value="F:23S rRNA pseudouridine(2605) synthase activity"/>
    <property type="evidence" value="ECO:0007669"/>
    <property type="project" value="UniProtKB-EC"/>
</dbReference>
<feature type="compositionally biased region" description="Polar residues" evidence="9">
    <location>
        <begin position="342"/>
        <end position="372"/>
    </location>
</feature>
<dbReference type="Proteomes" id="UP000005744">
    <property type="component" value="Unassembled WGS sequence"/>
</dbReference>
<organism evidence="11 12">
    <name type="scientific">Beggiatoa alba B18LD</name>
    <dbReference type="NCBI Taxonomy" id="395493"/>
    <lineage>
        <taxon>Bacteria</taxon>
        <taxon>Pseudomonadati</taxon>
        <taxon>Pseudomonadota</taxon>
        <taxon>Gammaproteobacteria</taxon>
        <taxon>Thiotrichales</taxon>
        <taxon>Thiotrichaceae</taxon>
        <taxon>Beggiatoa</taxon>
    </lineage>
</organism>
<dbReference type="EMBL" id="JH600070">
    <property type="protein sequence ID" value="EIJ41728.1"/>
    <property type="molecule type" value="Genomic_DNA"/>
</dbReference>
<evidence type="ECO:0000256" key="4">
    <source>
        <dbReference type="ARBA" id="ARBA00023235"/>
    </source>
</evidence>
<dbReference type="PANTHER" id="PTHR47683:SF3">
    <property type="entry name" value="RIBOSOMAL LARGE SUBUNIT PSEUDOURIDINE SYNTHASE B"/>
    <property type="match status" value="1"/>
</dbReference>
<dbReference type="InterPro" id="IPR020094">
    <property type="entry name" value="TruA/RsuA/RluB/E/F_N"/>
</dbReference>
<dbReference type="SUPFAM" id="SSF55120">
    <property type="entry name" value="Pseudouridine synthase"/>
    <property type="match status" value="1"/>
</dbReference>
<dbReference type="Gene3D" id="3.30.70.580">
    <property type="entry name" value="Pseudouridine synthase I, catalytic domain, N-terminal subdomain"/>
    <property type="match status" value="1"/>
</dbReference>
<dbReference type="Gene3D" id="3.10.290.10">
    <property type="entry name" value="RNA-binding S4 domain"/>
    <property type="match status" value="1"/>
</dbReference>
<evidence type="ECO:0000256" key="6">
    <source>
        <dbReference type="ARBA" id="ARBA00037383"/>
    </source>
</evidence>
<dbReference type="InterPro" id="IPR006145">
    <property type="entry name" value="PsdUridine_synth_RsuA/RluA"/>
</dbReference>
<evidence type="ECO:0000256" key="5">
    <source>
        <dbReference type="ARBA" id="ARBA00036944"/>
    </source>
</evidence>
<reference evidence="11 12" key="1">
    <citation type="submission" date="2011-11" db="EMBL/GenBank/DDBJ databases">
        <title>Improved High-Quality Draft sequence of Beggiatoa alba B18lD.</title>
        <authorList>
            <consortium name="US DOE Joint Genome Institute"/>
            <person name="Lucas S."/>
            <person name="Han J."/>
            <person name="Lapidus A."/>
            <person name="Cheng J.-F."/>
            <person name="Goodwin L."/>
            <person name="Pitluck S."/>
            <person name="Peters L."/>
            <person name="Mikhailova N."/>
            <person name="Held B."/>
            <person name="Detter J.C."/>
            <person name="Han C."/>
            <person name="Tapia R."/>
            <person name="Land M."/>
            <person name="Hauser L."/>
            <person name="Kyrpides N."/>
            <person name="Ivanova N."/>
            <person name="Pagani I."/>
            <person name="Samuel K."/>
            <person name="Teske A."/>
            <person name="Mueller J."/>
            <person name="Woyke T."/>
        </authorList>
    </citation>
    <scope>NUCLEOTIDE SEQUENCE [LARGE SCALE GENOMIC DNA]</scope>
    <source>
        <strain evidence="11 12">B18LD</strain>
    </source>
</reference>
<dbReference type="InterPro" id="IPR042092">
    <property type="entry name" value="PsdUridine_s_RsuA/RluB/E/F_cat"/>
</dbReference>
<dbReference type="CDD" id="cd00165">
    <property type="entry name" value="S4"/>
    <property type="match status" value="1"/>
</dbReference>
<dbReference type="PANTHER" id="PTHR47683">
    <property type="entry name" value="PSEUDOURIDINE SYNTHASE FAMILY PROTEIN-RELATED"/>
    <property type="match status" value="1"/>
</dbReference>
<dbReference type="RefSeq" id="WP_002683929.1">
    <property type="nucleotide sequence ID" value="NZ_JH600070.1"/>
</dbReference>
<dbReference type="Gene3D" id="3.30.70.1560">
    <property type="entry name" value="Alpha-L RNA-binding motif"/>
    <property type="match status" value="1"/>
</dbReference>
<evidence type="ECO:0000256" key="9">
    <source>
        <dbReference type="SAM" id="MobiDB-lite"/>
    </source>
</evidence>
<dbReference type="OrthoDB" id="9807213at2"/>
<dbReference type="InterPro" id="IPR000748">
    <property type="entry name" value="PsdUridine_synth_RsuA/RluB/E/F"/>
</dbReference>
<dbReference type="InterPro" id="IPR018496">
    <property type="entry name" value="PsdUridine_synth_RsuA/RluB_CS"/>
</dbReference>
<dbReference type="PROSITE" id="PS01149">
    <property type="entry name" value="PSI_RSU"/>
    <property type="match status" value="1"/>
</dbReference>
<evidence type="ECO:0000256" key="8">
    <source>
        <dbReference type="RuleBase" id="RU003887"/>
    </source>
</evidence>
<dbReference type="PROSITE" id="PS50889">
    <property type="entry name" value="S4"/>
    <property type="match status" value="1"/>
</dbReference>
<dbReference type="EC" id="5.4.99.-" evidence="8"/>
<dbReference type="InterPro" id="IPR036986">
    <property type="entry name" value="S4_RNA-bd_sf"/>
</dbReference>
<dbReference type="GO" id="GO:0003723">
    <property type="term" value="F:RNA binding"/>
    <property type="evidence" value="ECO:0007669"/>
    <property type="project" value="UniProtKB-KW"/>
</dbReference>
<dbReference type="Pfam" id="PF00849">
    <property type="entry name" value="PseudoU_synth_2"/>
    <property type="match status" value="1"/>
</dbReference>
<dbReference type="AlphaFoldDB" id="I3CDN5"/>
<keyword evidence="2" id="KW-0698">rRNA processing</keyword>
<dbReference type="SMART" id="SM00363">
    <property type="entry name" value="S4"/>
    <property type="match status" value="1"/>
</dbReference>
<dbReference type="GO" id="GO:0005829">
    <property type="term" value="C:cytosol"/>
    <property type="evidence" value="ECO:0007669"/>
    <property type="project" value="UniProtKB-ARBA"/>
</dbReference>
<feature type="compositionally biased region" description="Basic and acidic residues" evidence="9">
    <location>
        <begin position="255"/>
        <end position="270"/>
    </location>
</feature>
<dbReference type="InterPro" id="IPR050343">
    <property type="entry name" value="RsuA_PseudoU_synthase"/>
</dbReference>
<feature type="compositionally biased region" description="Polar residues" evidence="9">
    <location>
        <begin position="316"/>
        <end position="325"/>
    </location>
</feature>
<feature type="compositionally biased region" description="Polar residues" evidence="9">
    <location>
        <begin position="271"/>
        <end position="288"/>
    </location>
</feature>
<dbReference type="InterPro" id="IPR002942">
    <property type="entry name" value="S4_RNA-bd"/>
</dbReference>
<dbReference type="HOGENOM" id="CLU_024979_1_1_6"/>
<protein>
    <recommendedName>
        <fullName evidence="8">Pseudouridine synthase</fullName>
        <ecNumber evidence="8">5.4.99.-</ecNumber>
    </recommendedName>
</protein>
<feature type="compositionally biased region" description="Basic and acidic residues" evidence="9">
    <location>
        <begin position="290"/>
        <end position="308"/>
    </location>
</feature>
<dbReference type="CDD" id="cd02556">
    <property type="entry name" value="PseudoU_synth_RluB"/>
    <property type="match status" value="1"/>
</dbReference>
<evidence type="ECO:0000313" key="12">
    <source>
        <dbReference type="Proteomes" id="UP000005744"/>
    </source>
</evidence>
<gene>
    <name evidence="11" type="ORF">BegalDRAFT_0817</name>
</gene>
<feature type="region of interest" description="Disordered" evidence="9">
    <location>
        <begin position="255"/>
        <end position="395"/>
    </location>
</feature>
<keyword evidence="3 7" id="KW-0694">RNA-binding</keyword>